<proteinExistence type="predicted"/>
<dbReference type="Proteomes" id="UP001470230">
    <property type="component" value="Unassembled WGS sequence"/>
</dbReference>
<organism evidence="2 3">
    <name type="scientific">Tritrichomonas musculus</name>
    <dbReference type="NCBI Taxonomy" id="1915356"/>
    <lineage>
        <taxon>Eukaryota</taxon>
        <taxon>Metamonada</taxon>
        <taxon>Parabasalia</taxon>
        <taxon>Tritrichomonadida</taxon>
        <taxon>Tritrichomonadidae</taxon>
        <taxon>Tritrichomonas</taxon>
    </lineage>
</organism>
<sequence length="186" mass="21166">MLSKHMKNHIYKLISALLLGSSVSVAIASAPKDQPNQTYLSESSELYDDLRVSLENLYGGDELGRALVDKFIQLLKKSSLDAIEPELVTTWFIFQLASIPARERSQYFSECIEELNNNGLCNDEEDGDSFDKDRTKAIIDMLQKIQERIEKREISWSHVERLRQLNLQPNGLEEGAEEAYPTGELD</sequence>
<evidence type="ECO:0000313" key="2">
    <source>
        <dbReference type="EMBL" id="KAK8870525.1"/>
    </source>
</evidence>
<reference evidence="2 3" key="1">
    <citation type="submission" date="2024-04" db="EMBL/GenBank/DDBJ databases">
        <title>Tritrichomonas musculus Genome.</title>
        <authorList>
            <person name="Alves-Ferreira E."/>
            <person name="Grigg M."/>
            <person name="Lorenzi H."/>
            <person name="Galac M."/>
        </authorList>
    </citation>
    <scope>NUCLEOTIDE SEQUENCE [LARGE SCALE GENOMIC DNA]</scope>
    <source>
        <strain evidence="2 3">EAF2021</strain>
    </source>
</reference>
<dbReference type="EMBL" id="JAPFFF010000014">
    <property type="protein sequence ID" value="KAK8870525.1"/>
    <property type="molecule type" value="Genomic_DNA"/>
</dbReference>
<keyword evidence="1" id="KW-0732">Signal</keyword>
<gene>
    <name evidence="2" type="ORF">M9Y10_008409</name>
</gene>
<evidence type="ECO:0000256" key="1">
    <source>
        <dbReference type="SAM" id="SignalP"/>
    </source>
</evidence>
<comment type="caution">
    <text evidence="2">The sequence shown here is derived from an EMBL/GenBank/DDBJ whole genome shotgun (WGS) entry which is preliminary data.</text>
</comment>
<evidence type="ECO:0000313" key="3">
    <source>
        <dbReference type="Proteomes" id="UP001470230"/>
    </source>
</evidence>
<keyword evidence="3" id="KW-1185">Reference proteome</keyword>
<accession>A0ABR2IZ17</accession>
<protein>
    <submittedName>
        <fullName evidence="2">Uncharacterized protein</fullName>
    </submittedName>
</protein>
<name>A0ABR2IZ17_9EUKA</name>
<feature type="signal peptide" evidence="1">
    <location>
        <begin position="1"/>
        <end position="28"/>
    </location>
</feature>
<feature type="chain" id="PRO_5045403250" evidence="1">
    <location>
        <begin position="29"/>
        <end position="186"/>
    </location>
</feature>